<reference evidence="5" key="2">
    <citation type="submission" date="2022-10" db="EMBL/GenBank/DDBJ databases">
        <authorList>
            <consortium name="ENA_rothamsted_submissions"/>
            <consortium name="culmorum"/>
            <person name="King R."/>
        </authorList>
    </citation>
    <scope>NUCLEOTIDE SEQUENCE</scope>
</reference>
<dbReference type="PANTHER" id="PTHR24252">
    <property type="entry name" value="ACROSIN-RELATED"/>
    <property type="match status" value="1"/>
</dbReference>
<dbReference type="InterPro" id="IPR043504">
    <property type="entry name" value="Peptidase_S1_PA_chymotrypsin"/>
</dbReference>
<reference evidence="5" key="1">
    <citation type="submission" date="2022-01" db="EMBL/GenBank/DDBJ databases">
        <authorList>
            <person name="King R."/>
        </authorList>
    </citation>
    <scope>NUCLEOTIDE SEQUENCE</scope>
</reference>
<dbReference type="Pfam" id="PF00089">
    <property type="entry name" value="Trypsin"/>
    <property type="match status" value="1"/>
</dbReference>
<dbReference type="InterPro" id="IPR001254">
    <property type="entry name" value="Trypsin_dom"/>
</dbReference>
<comment type="similarity">
    <text evidence="2">Belongs to the peptidase S1 family. CLIP subfamily.</text>
</comment>
<dbReference type="InterPro" id="IPR001314">
    <property type="entry name" value="Peptidase_S1A"/>
</dbReference>
<dbReference type="InterPro" id="IPR018114">
    <property type="entry name" value="TRYPSIN_HIS"/>
</dbReference>
<accession>A0A9N9S3P1</accession>
<dbReference type="InterPro" id="IPR009003">
    <property type="entry name" value="Peptidase_S1_PA"/>
</dbReference>
<dbReference type="PROSITE" id="PS00134">
    <property type="entry name" value="TRYPSIN_HIS"/>
    <property type="match status" value="1"/>
</dbReference>
<organism evidence="5 6">
    <name type="scientific">Chironomus riparius</name>
    <dbReference type="NCBI Taxonomy" id="315576"/>
    <lineage>
        <taxon>Eukaryota</taxon>
        <taxon>Metazoa</taxon>
        <taxon>Ecdysozoa</taxon>
        <taxon>Arthropoda</taxon>
        <taxon>Hexapoda</taxon>
        <taxon>Insecta</taxon>
        <taxon>Pterygota</taxon>
        <taxon>Neoptera</taxon>
        <taxon>Endopterygota</taxon>
        <taxon>Diptera</taxon>
        <taxon>Nematocera</taxon>
        <taxon>Chironomoidea</taxon>
        <taxon>Chironomidae</taxon>
        <taxon>Chironominae</taxon>
        <taxon>Chironomus</taxon>
    </lineage>
</organism>
<dbReference type="AlphaFoldDB" id="A0A9N9S3P1"/>
<feature type="domain" description="Peptidase S1" evidence="4">
    <location>
        <begin position="61"/>
        <end position="295"/>
    </location>
</feature>
<evidence type="ECO:0000256" key="3">
    <source>
        <dbReference type="SAM" id="SignalP"/>
    </source>
</evidence>
<dbReference type="SMART" id="SM00020">
    <property type="entry name" value="Tryp_SPc"/>
    <property type="match status" value="1"/>
</dbReference>
<dbReference type="OrthoDB" id="10059102at2759"/>
<protein>
    <recommendedName>
        <fullName evidence="4">Peptidase S1 domain-containing protein</fullName>
    </recommendedName>
</protein>
<dbReference type="PROSITE" id="PS50240">
    <property type="entry name" value="TRYPSIN_DOM"/>
    <property type="match status" value="1"/>
</dbReference>
<dbReference type="GO" id="GO:0006508">
    <property type="term" value="P:proteolysis"/>
    <property type="evidence" value="ECO:0007669"/>
    <property type="project" value="InterPro"/>
</dbReference>
<sequence length="338" mass="37537">MRNLACIVLILVTITNRGTNIANAEEEVVEVELEWNWEAGVPHYPHPKYSDDDEVLFFPRIIGGTPAFHGEFLAKISLQTRRGHHFCGGSIIDLRHVLTAAHCLTELDGRVIHPNDIRLMGDDLSIDSRGARTRQIRFATHIFAYPNYHALTLENDIAVVRVSVAFHQTPTLQPMPRSRMTPNPNEVCQLAGWGVIHEDRNRPHPVLLRVELDVISMDFCNGTSSYNGLIPANTICAGTMDGSRDACFGDSGGGLICSNQIAGVVSFGFGCGRRNFPGIYADVSRYNVWINECIDSNLPHEDIPRPPIISNSVGKFHPPTKYLLVMIAAAVWMIFNKV</sequence>
<dbReference type="FunFam" id="2.40.10.10:FF:000002">
    <property type="entry name" value="Transmembrane protease serine"/>
    <property type="match status" value="1"/>
</dbReference>
<feature type="chain" id="PRO_5040484779" description="Peptidase S1 domain-containing protein" evidence="3">
    <location>
        <begin position="25"/>
        <end position="338"/>
    </location>
</feature>
<evidence type="ECO:0000259" key="4">
    <source>
        <dbReference type="PROSITE" id="PS50240"/>
    </source>
</evidence>
<dbReference type="Proteomes" id="UP001153620">
    <property type="component" value="Chromosome 3"/>
</dbReference>
<proteinExistence type="inferred from homology"/>
<evidence type="ECO:0000256" key="2">
    <source>
        <dbReference type="ARBA" id="ARBA00024195"/>
    </source>
</evidence>
<keyword evidence="1" id="KW-1015">Disulfide bond</keyword>
<dbReference type="PRINTS" id="PR00722">
    <property type="entry name" value="CHYMOTRYPSIN"/>
</dbReference>
<evidence type="ECO:0000313" key="6">
    <source>
        <dbReference type="Proteomes" id="UP001153620"/>
    </source>
</evidence>
<keyword evidence="3" id="KW-0732">Signal</keyword>
<dbReference type="EMBL" id="OU895879">
    <property type="protein sequence ID" value="CAG9809636.1"/>
    <property type="molecule type" value="Genomic_DNA"/>
</dbReference>
<dbReference type="PANTHER" id="PTHR24252:SF7">
    <property type="entry name" value="HYALIN"/>
    <property type="match status" value="1"/>
</dbReference>
<evidence type="ECO:0000313" key="5">
    <source>
        <dbReference type="EMBL" id="CAG9809636.1"/>
    </source>
</evidence>
<keyword evidence="6" id="KW-1185">Reference proteome</keyword>
<dbReference type="GO" id="GO:0004252">
    <property type="term" value="F:serine-type endopeptidase activity"/>
    <property type="evidence" value="ECO:0007669"/>
    <property type="project" value="InterPro"/>
</dbReference>
<name>A0A9N9S3P1_9DIPT</name>
<dbReference type="SUPFAM" id="SSF50494">
    <property type="entry name" value="Trypsin-like serine proteases"/>
    <property type="match status" value="1"/>
</dbReference>
<evidence type="ECO:0000256" key="1">
    <source>
        <dbReference type="ARBA" id="ARBA00023157"/>
    </source>
</evidence>
<dbReference type="Gene3D" id="2.40.10.10">
    <property type="entry name" value="Trypsin-like serine proteases"/>
    <property type="match status" value="2"/>
</dbReference>
<dbReference type="CDD" id="cd00190">
    <property type="entry name" value="Tryp_SPc"/>
    <property type="match status" value="1"/>
</dbReference>
<feature type="signal peptide" evidence="3">
    <location>
        <begin position="1"/>
        <end position="24"/>
    </location>
</feature>
<gene>
    <name evidence="5" type="ORF">CHIRRI_LOCUS12456</name>
</gene>